<gene>
    <name evidence="1" type="ORF">WLH_03981</name>
</gene>
<proteinExistence type="predicted"/>
<reference evidence="1 2" key="1">
    <citation type="submission" date="2016-03" db="EMBL/GenBank/DDBJ databases">
        <title>Genome Sequence and Comparative Pathogenic Determinants of Uropathogenic Escherichia coli O25b:H4, a Clinical Isolate from Saudi Arabia.</title>
        <authorList>
            <person name="Alyamani E.A.J."/>
            <person name="Khiyami M.A."/>
            <person name="Booq R.Y."/>
            <person name="Bahwerth F.S."/>
            <person name="Vaisvil B."/>
            <person name="Schmitt D.P."/>
            <person name="Kapatral V."/>
        </authorList>
    </citation>
    <scope>NUCLEOTIDE SEQUENCE [LARGE SCALE GENOMIC DNA]</scope>
    <source>
        <strain evidence="1 2">O25b:H4</strain>
    </source>
</reference>
<evidence type="ECO:0000313" key="1">
    <source>
        <dbReference type="EMBL" id="ANK05242.1"/>
    </source>
</evidence>
<name>A0A192CHN6_ECO25</name>
<dbReference type="Proteomes" id="UP000183316">
    <property type="component" value="Chromosome"/>
</dbReference>
<accession>A0A192CHN6</accession>
<dbReference type="AlphaFoldDB" id="A0A192CHN6"/>
<organism evidence="1 2">
    <name type="scientific">Escherichia coli O25b:H4</name>
    <dbReference type="NCBI Taxonomy" id="941280"/>
    <lineage>
        <taxon>Bacteria</taxon>
        <taxon>Pseudomonadati</taxon>
        <taxon>Pseudomonadota</taxon>
        <taxon>Gammaproteobacteria</taxon>
        <taxon>Enterobacterales</taxon>
        <taxon>Enterobacteriaceae</taxon>
        <taxon>Escherichia</taxon>
    </lineage>
</organism>
<dbReference type="EMBL" id="CP015085">
    <property type="protein sequence ID" value="ANK05242.1"/>
    <property type="molecule type" value="Genomic_DNA"/>
</dbReference>
<dbReference type="PATRIC" id="fig|941280.3.peg.3955"/>
<protein>
    <submittedName>
        <fullName evidence="1">Uncharacterized protein</fullName>
    </submittedName>
</protein>
<sequence>MLGILNEKQKSHSFNYKLNDIPSRRMRESHNQYLFNKI</sequence>
<evidence type="ECO:0000313" key="2">
    <source>
        <dbReference type="Proteomes" id="UP000183316"/>
    </source>
</evidence>